<evidence type="ECO:0000313" key="5">
    <source>
        <dbReference type="EMBL" id="PSL22505.1"/>
    </source>
</evidence>
<accession>A0A2P8FLH9</accession>
<evidence type="ECO:0000256" key="2">
    <source>
        <dbReference type="SAM" id="SignalP"/>
    </source>
</evidence>
<sequence>MQRRLLLSLVISGWTSFAVCAQKPAPAEPQHMGKTAIDVPNTLSKSAGAYRAGFLENKGQLVDQSGKPNGGVKYLLQNGPLHVQLRQNGFSYDTYLRKSGNSRKFHRVDIELVGANQAATLKADMPGNAVSNVINERGEFRNIHHFQRVTYPDIYPGIDLEFVADPKSDKQVEYNFIVHPGADPGRIQMRYRGSRKVALSQGRIVMETVHGRLQERIPASWVGEKRKPVGVSYKALGDNLFAFHVPVYDKSQTLVIDPSPNLEWATYYGGDGNDEITAVDTDESGNIYAVGHTNSANNIASGGAYQGVAAGGNDFLIVKFNSAGVRQWATYYGGANAEQAYAIAVRNGQVYLGGETNSEGLATAGAHQTTTGISAADSEIPFLARFDANTGARLWASYYGGTGDASHSGWFEALKVDAQGNLFAYGGSTRSLGSISCRTGDIATPGAFRTDGGCNTSYLVKFNAAGVRQWGTYVAGSSTAATSLYSEAGLAIDLGADGNVYVAGTGTNATFDAGFAAGVGEGTVSQKGYIGKFDGATGARTWGRFFNASITGLKVDESNGRIHLVGSSNVASGVASPGAHRTTLAASRDGIWVSFDLAGHYLSGTYLGAIATGTNHARALDCALDGKGNLLIMGISNANGGGLSTDCAYQVTPSAAGDLFLNKFSIASGQRLWGTYFGGAGAEGGYSTSGLQGMSPNSFNMAIAGDGGILLGFTSSSTTLGTVGSHQAALAGGGDGMIVKFNQNALPAGLAVSPSNLAPMTQTACILGIPGVITGNAVSITAPTGYRSQLYFQWQKAQSAAGPWEDIPGETFRDLQPEASQTTLYYRRLVKIYGQDCALTQVDASPVAEVVIGANAAPVANADGPQWYVCGAGANTVTLDDSASGGSGSFTYQWFEGSTTNGTPLANTASWTTPAVTQATTYTLQVSDAAGCVDIDQVTIVPAVAAAGPAKSVCEGSGGVQIGTSPIVSPMVSYEWERVSGDPITTLSCTSCAQPIANPTVTTVYRLRVTVQRKGGATCSSTSNVTVTPVTAPNGIVAFAGDDKTICKNTPVTLGGTADNTFTYTWTTGQYLDNSQVANPVFNAGTAGVTGGAANYTVTAVKSGCTFTDQVKVAVLNSRISDQTETVCGPVWSKHMDEDNAPGTAYAWSVVSGDGVVLQTAEGGKNAYLKSNTGVTTFRRTVSLNGVECSAEVSVQPCSGGPGSCNFEIVTLSDQGCPKVFAGSVLKLGTSLGNASDYNFSWSPANLVDNARAATVNITSTAQATITVTITNKYDASFSCVKSMVINPPGWALPVFSVEDKYACAGAPVRIGSAPVAGFTYEWAPVAGLDNAVIANPYATVSSNTEFRVLVTETASGCVTRDTVTVNVATPVAAAGTDRAICNGGTVTLGAPAPAGTNWQYAWEPTNAAWANGTSATDAQPQVLFASASPQTFKLTVTDPLSGCTAVDEVVLSNSVTAVEYAGTGATTCAGEPVTLGRGGEVSAQYEWFMADGVTPATGLSSNTIANPTVLKPTVTTTYVVKVSYPGCVSPITDEVTLTVNEVSGLELADKTICPAGPIEIGYGAAGNPAAPAGASYAWSPAAGLSDATAANPTATVAGKMDYIVTVTLASGCVFKDTVTVTQTANAGVDVAVCPGESVMIGSAAISGATYLWTGAGIIGAADVAQPIVKPAATTTYTVEVTVDGCTTTDQVIVTVNTPANFNIAGSTAICEGGITTLSVANPAAGSAWQWTPAIGVASPNSSTTAITGSATRTYRLTQTITATSCSNYKEVIVAVSPNTIAATAGDLALCEGASGTLPLNVTSSGSYSYAWSPSTGLSNAFAANPTFTANASGSYTVTVTDNANQCQLVKTVNVTINAPEACVAPAGVSGNVFHDGNGLKDVTVNASNVQALPAGLYVTLVNAGGSAVKTVAVGVDGTYDFGATPAGTYSIVLHQNAGGNTVAGLPSGWINTGENLGAGVGSDDAVNGILTNVVVAGQPVTNANFGIQQPPLADSKEYQIDRPAADATISLDGTHSSTGAGTSSPAGFTGNDQEDGTLNGSGKNRTVVITALPGTAELYYNGSLVTQGQVIRSYDPALMAIKLTGLGYTNVTFEYAFLDEAGEQSPSVPYTVRWEGALPVQLVSFLAVAGENVVELSWATTEEINSDRFEVQRSVDGKTWGMLGSVNAEGESKVRKTYTFTDRQPDAGANANLYRLKMIDRDESFAFSSIRSVRFDAKLESSIYPNPAATVLNLKVASWKQVKTVRIDNLSGYKVYSSGPIASGSIDVSGLEAGVYILHITHTDGSVHTHKFVHIR</sequence>
<dbReference type="Gene3D" id="2.60.40.10">
    <property type="entry name" value="Immunoglobulins"/>
    <property type="match status" value="5"/>
</dbReference>
<dbReference type="Pfam" id="PF18962">
    <property type="entry name" value="Por_Secre_tail"/>
    <property type="match status" value="1"/>
</dbReference>
<protein>
    <submittedName>
        <fullName evidence="5">Putative secreted protein (Por secretion system target)</fullName>
    </submittedName>
</protein>
<dbReference type="Pfam" id="PF06739">
    <property type="entry name" value="SBBP"/>
    <property type="match status" value="1"/>
</dbReference>
<dbReference type="PANTHER" id="PTHR35580:SF1">
    <property type="entry name" value="PHYTASE-LIKE DOMAIN-CONTAINING PROTEIN"/>
    <property type="match status" value="1"/>
</dbReference>
<evidence type="ECO:0000256" key="1">
    <source>
        <dbReference type="SAM" id="MobiDB-lite"/>
    </source>
</evidence>
<dbReference type="Proteomes" id="UP000241964">
    <property type="component" value="Unassembled WGS sequence"/>
</dbReference>
<dbReference type="SUPFAM" id="SSF101898">
    <property type="entry name" value="NHL repeat"/>
    <property type="match status" value="1"/>
</dbReference>
<dbReference type="Pfam" id="PF25778">
    <property type="entry name" value="DUF7948"/>
    <property type="match status" value="1"/>
</dbReference>
<evidence type="ECO:0000313" key="6">
    <source>
        <dbReference type="Proteomes" id="UP000241964"/>
    </source>
</evidence>
<dbReference type="InterPro" id="IPR057708">
    <property type="entry name" value="DUF7948"/>
</dbReference>
<feature type="compositionally biased region" description="Low complexity" evidence="1">
    <location>
        <begin position="2014"/>
        <end position="2031"/>
    </location>
</feature>
<reference evidence="5 6" key="1">
    <citation type="submission" date="2018-03" db="EMBL/GenBank/DDBJ databases">
        <title>Genomic Encyclopedia of Archaeal and Bacterial Type Strains, Phase II (KMG-II): from individual species to whole genera.</title>
        <authorList>
            <person name="Goeker M."/>
        </authorList>
    </citation>
    <scope>NUCLEOTIDE SEQUENCE [LARGE SCALE GENOMIC DNA]</scope>
    <source>
        <strain evidence="5 6">DSM 29057</strain>
    </source>
</reference>
<keyword evidence="6" id="KW-1185">Reference proteome</keyword>
<dbReference type="RefSeq" id="WP_106599162.1">
    <property type="nucleotide sequence ID" value="NZ_PYAS01000020.1"/>
</dbReference>
<feature type="domain" description="DUF7948" evidence="4">
    <location>
        <begin position="54"/>
        <end position="258"/>
    </location>
</feature>
<comment type="caution">
    <text evidence="5">The sequence shown here is derived from an EMBL/GenBank/DDBJ whole genome shotgun (WGS) entry which is preliminary data.</text>
</comment>
<organism evidence="5 6">
    <name type="scientific">Dyadobacter jiangsuensis</name>
    <dbReference type="NCBI Taxonomy" id="1591085"/>
    <lineage>
        <taxon>Bacteria</taxon>
        <taxon>Pseudomonadati</taxon>
        <taxon>Bacteroidota</taxon>
        <taxon>Cytophagia</taxon>
        <taxon>Cytophagales</taxon>
        <taxon>Spirosomataceae</taxon>
        <taxon>Dyadobacter</taxon>
    </lineage>
</organism>
<feature type="chain" id="PRO_5015172304" evidence="2">
    <location>
        <begin position="22"/>
        <end position="2297"/>
    </location>
</feature>
<proteinExistence type="predicted"/>
<keyword evidence="2" id="KW-0732">Signal</keyword>
<dbReference type="InterPro" id="IPR010620">
    <property type="entry name" value="SBBP_repeat"/>
</dbReference>
<dbReference type="EMBL" id="PYAS01000020">
    <property type="protein sequence ID" value="PSL22505.1"/>
    <property type="molecule type" value="Genomic_DNA"/>
</dbReference>
<dbReference type="SUPFAM" id="SSF117074">
    <property type="entry name" value="Hypothetical protein PA1324"/>
    <property type="match status" value="1"/>
</dbReference>
<feature type="domain" description="Secretion system C-terminal sorting" evidence="3">
    <location>
        <begin position="2224"/>
        <end position="2294"/>
    </location>
</feature>
<name>A0A2P8FLH9_9BACT</name>
<dbReference type="InterPro" id="IPR035986">
    <property type="entry name" value="PKD_dom_sf"/>
</dbReference>
<gene>
    <name evidence="5" type="ORF">CLV60_12049</name>
</gene>
<dbReference type="NCBIfam" id="TIGR04183">
    <property type="entry name" value="Por_Secre_tail"/>
    <property type="match status" value="1"/>
</dbReference>
<feature type="signal peptide" evidence="2">
    <location>
        <begin position="1"/>
        <end position="21"/>
    </location>
</feature>
<dbReference type="InterPro" id="IPR013783">
    <property type="entry name" value="Ig-like_fold"/>
</dbReference>
<dbReference type="InterPro" id="IPR026444">
    <property type="entry name" value="Secre_tail"/>
</dbReference>
<dbReference type="SUPFAM" id="SSF49299">
    <property type="entry name" value="PKD domain"/>
    <property type="match status" value="1"/>
</dbReference>
<dbReference type="InterPro" id="IPR052918">
    <property type="entry name" value="Motility_Chemotaxis_Reg"/>
</dbReference>
<evidence type="ECO:0000259" key="4">
    <source>
        <dbReference type="Pfam" id="PF25778"/>
    </source>
</evidence>
<dbReference type="OrthoDB" id="898151at2"/>
<feature type="region of interest" description="Disordered" evidence="1">
    <location>
        <begin position="2010"/>
        <end position="2044"/>
    </location>
</feature>
<dbReference type="PANTHER" id="PTHR35580">
    <property type="entry name" value="CELL SURFACE GLYCOPROTEIN (S-LAYER PROTEIN)-LIKE PROTEIN"/>
    <property type="match status" value="1"/>
</dbReference>
<evidence type="ECO:0000259" key="3">
    <source>
        <dbReference type="Pfam" id="PF18962"/>
    </source>
</evidence>